<feature type="chain" id="PRO_5012462783" evidence="1">
    <location>
        <begin position="24"/>
        <end position="97"/>
    </location>
</feature>
<dbReference type="PANTHER" id="PTHR39600">
    <property type="entry name" value="PEPTIDASE INHIBITOR I78 FAMILY PROTEIN"/>
    <property type="match status" value="1"/>
</dbReference>
<dbReference type="Gene3D" id="3.30.10.10">
    <property type="entry name" value="Trypsin Inhibitor V, subunit A"/>
    <property type="match status" value="1"/>
</dbReference>
<evidence type="ECO:0000313" key="2">
    <source>
        <dbReference type="EMBL" id="SMF78895.1"/>
    </source>
</evidence>
<sequence length="97" mass="9926">MMKAMIPLAALAASACTTAGAEADTPPMPSGECKAEAAATLVGQAASPELGADALRLTGAKGLRWIRPGDAVTMDYRSDRLNVKLDDSGKVESFNCG</sequence>
<dbReference type="RefSeq" id="WP_085219286.1">
    <property type="nucleotide sequence ID" value="NZ_LT840185.1"/>
</dbReference>
<dbReference type="AlphaFoldDB" id="A0A1X7H301"/>
<protein>
    <submittedName>
        <fullName evidence="2">Peptidase inhibitor I78 family protein</fullName>
    </submittedName>
</protein>
<dbReference type="Proteomes" id="UP000192934">
    <property type="component" value="Chromosome I"/>
</dbReference>
<proteinExistence type="predicted"/>
<feature type="signal peptide" evidence="1">
    <location>
        <begin position="1"/>
        <end position="23"/>
    </location>
</feature>
<reference evidence="3" key="1">
    <citation type="submission" date="2017-04" db="EMBL/GenBank/DDBJ databases">
        <authorList>
            <person name="Varghese N."/>
            <person name="Submissions S."/>
        </authorList>
    </citation>
    <scope>NUCLEOTIDE SEQUENCE [LARGE SCALE GENOMIC DNA]</scope>
    <source>
        <strain evidence="3">Dd16</strain>
    </source>
</reference>
<evidence type="ECO:0000313" key="3">
    <source>
        <dbReference type="Proteomes" id="UP000192934"/>
    </source>
</evidence>
<keyword evidence="3" id="KW-1185">Reference proteome</keyword>
<evidence type="ECO:0000256" key="1">
    <source>
        <dbReference type="SAM" id="SignalP"/>
    </source>
</evidence>
<name>A0A1X7H301_9SPHN</name>
<dbReference type="PROSITE" id="PS51257">
    <property type="entry name" value="PROKAR_LIPOPROTEIN"/>
    <property type="match status" value="1"/>
</dbReference>
<dbReference type="EMBL" id="LT840185">
    <property type="protein sequence ID" value="SMF78895.1"/>
    <property type="molecule type" value="Genomic_DNA"/>
</dbReference>
<dbReference type="OrthoDB" id="8724542at2"/>
<gene>
    <name evidence="2" type="ORF">SAMN06295910_2773</name>
</gene>
<dbReference type="STRING" id="941907.SAMN06295910_2773"/>
<dbReference type="PANTHER" id="PTHR39600:SF1">
    <property type="entry name" value="PEPTIDASE INHIBITOR I78 FAMILY PROTEIN"/>
    <property type="match status" value="1"/>
</dbReference>
<keyword evidence="1" id="KW-0732">Signal</keyword>
<accession>A0A1X7H301</accession>
<dbReference type="Pfam" id="PF11720">
    <property type="entry name" value="Inhibitor_I78"/>
    <property type="match status" value="1"/>
</dbReference>
<dbReference type="InterPro" id="IPR021719">
    <property type="entry name" value="Prot_inh_I78"/>
</dbReference>
<organism evidence="2 3">
    <name type="scientific">Allosphingosinicella indica</name>
    <dbReference type="NCBI Taxonomy" id="941907"/>
    <lineage>
        <taxon>Bacteria</taxon>
        <taxon>Pseudomonadati</taxon>
        <taxon>Pseudomonadota</taxon>
        <taxon>Alphaproteobacteria</taxon>
        <taxon>Sphingomonadales</taxon>
        <taxon>Sphingomonadaceae</taxon>
        <taxon>Allosphingosinicella</taxon>
    </lineage>
</organism>